<dbReference type="SMART" id="SM00220">
    <property type="entry name" value="S_TKc"/>
    <property type="match status" value="1"/>
</dbReference>
<evidence type="ECO:0000256" key="5">
    <source>
        <dbReference type="ARBA" id="ARBA00022777"/>
    </source>
</evidence>
<evidence type="ECO:0000256" key="8">
    <source>
        <dbReference type="ARBA" id="ARBA00048679"/>
    </source>
</evidence>
<dbReference type="InterPro" id="IPR051131">
    <property type="entry name" value="NEK_Ser/Thr_kinase_NIMA"/>
</dbReference>
<evidence type="ECO:0000256" key="4">
    <source>
        <dbReference type="ARBA" id="ARBA00022741"/>
    </source>
</evidence>
<accession>A0A5J4VSR9</accession>
<dbReference type="GO" id="GO:0004674">
    <property type="term" value="F:protein serine/threonine kinase activity"/>
    <property type="evidence" value="ECO:0007669"/>
    <property type="project" value="UniProtKB-KW"/>
</dbReference>
<evidence type="ECO:0000313" key="11">
    <source>
        <dbReference type="Proteomes" id="UP000324800"/>
    </source>
</evidence>
<keyword evidence="5 10" id="KW-0418">Kinase</keyword>
<dbReference type="Gene3D" id="1.10.510.10">
    <property type="entry name" value="Transferase(Phosphotransferase) domain 1"/>
    <property type="match status" value="1"/>
</dbReference>
<dbReference type="AlphaFoldDB" id="A0A5J4VSR9"/>
<dbReference type="EMBL" id="SNRW01005162">
    <property type="protein sequence ID" value="KAA6385664.1"/>
    <property type="molecule type" value="Genomic_DNA"/>
</dbReference>
<comment type="catalytic activity">
    <reaction evidence="8">
        <text>L-seryl-[protein] + ATP = O-phospho-L-seryl-[protein] + ADP + H(+)</text>
        <dbReference type="Rhea" id="RHEA:17989"/>
        <dbReference type="Rhea" id="RHEA-COMP:9863"/>
        <dbReference type="Rhea" id="RHEA-COMP:11604"/>
        <dbReference type="ChEBI" id="CHEBI:15378"/>
        <dbReference type="ChEBI" id="CHEBI:29999"/>
        <dbReference type="ChEBI" id="CHEBI:30616"/>
        <dbReference type="ChEBI" id="CHEBI:83421"/>
        <dbReference type="ChEBI" id="CHEBI:456216"/>
        <dbReference type="EC" id="2.7.11.1"/>
    </reaction>
</comment>
<feature type="domain" description="Protein kinase" evidence="9">
    <location>
        <begin position="37"/>
        <end position="270"/>
    </location>
</feature>
<dbReference type="Proteomes" id="UP000324800">
    <property type="component" value="Unassembled WGS sequence"/>
</dbReference>
<organism evidence="10 11">
    <name type="scientific">Streblomastix strix</name>
    <dbReference type="NCBI Taxonomy" id="222440"/>
    <lineage>
        <taxon>Eukaryota</taxon>
        <taxon>Metamonada</taxon>
        <taxon>Preaxostyla</taxon>
        <taxon>Oxymonadida</taxon>
        <taxon>Streblomastigidae</taxon>
        <taxon>Streblomastix</taxon>
    </lineage>
</organism>
<dbReference type="PROSITE" id="PS50011">
    <property type="entry name" value="PROTEIN_KINASE_DOM"/>
    <property type="match status" value="1"/>
</dbReference>
<proteinExistence type="predicted"/>
<keyword evidence="3" id="KW-0808">Transferase</keyword>
<evidence type="ECO:0000256" key="1">
    <source>
        <dbReference type="ARBA" id="ARBA00012513"/>
    </source>
</evidence>
<dbReference type="Pfam" id="PF00069">
    <property type="entry name" value="Pkinase"/>
    <property type="match status" value="1"/>
</dbReference>
<dbReference type="InterPro" id="IPR011009">
    <property type="entry name" value="Kinase-like_dom_sf"/>
</dbReference>
<evidence type="ECO:0000313" key="10">
    <source>
        <dbReference type="EMBL" id="KAA6385664.1"/>
    </source>
</evidence>
<sequence>MEEVSLSDYLNNPTAFVGQQTKFIGKIISHRDSEEQDDKVEEIAGGAFGYILKVNPIKTEQNYIIKRLPYVNPKKKKMADDEVAILKQSQSQYVVKFIESFADRLDLYIVMEYCAGGNLRQLLEQLMMLPIEQRIKKCKSIFFQVLSAIDYLHSMKIVHRDLKPENILISQDGTAKTGDYGLASKIENKSYLKAVGTKMTYASDIWSLGVIIIECLTGKHPFEGKTQEETIQNIKTGTMMNIPDYIPNELIEILLKMLDLIIRRFIGLKE</sequence>
<keyword evidence="2" id="KW-0723">Serine/threonine-protein kinase</keyword>
<protein>
    <recommendedName>
        <fullName evidence="1">non-specific serine/threonine protein kinase</fullName>
        <ecNumber evidence="1">2.7.11.1</ecNumber>
    </recommendedName>
</protein>
<name>A0A5J4VSR9_9EUKA</name>
<comment type="catalytic activity">
    <reaction evidence="7">
        <text>L-threonyl-[protein] + ATP = O-phospho-L-threonyl-[protein] + ADP + H(+)</text>
        <dbReference type="Rhea" id="RHEA:46608"/>
        <dbReference type="Rhea" id="RHEA-COMP:11060"/>
        <dbReference type="Rhea" id="RHEA-COMP:11605"/>
        <dbReference type="ChEBI" id="CHEBI:15378"/>
        <dbReference type="ChEBI" id="CHEBI:30013"/>
        <dbReference type="ChEBI" id="CHEBI:30616"/>
        <dbReference type="ChEBI" id="CHEBI:61977"/>
        <dbReference type="ChEBI" id="CHEBI:456216"/>
        <dbReference type="EC" id="2.7.11.1"/>
    </reaction>
</comment>
<dbReference type="PANTHER" id="PTHR44899">
    <property type="entry name" value="CAMK FAMILY PROTEIN KINASE"/>
    <property type="match status" value="1"/>
</dbReference>
<evidence type="ECO:0000256" key="3">
    <source>
        <dbReference type="ARBA" id="ARBA00022679"/>
    </source>
</evidence>
<evidence type="ECO:0000256" key="6">
    <source>
        <dbReference type="ARBA" id="ARBA00022840"/>
    </source>
</evidence>
<dbReference type="GO" id="GO:0005524">
    <property type="term" value="F:ATP binding"/>
    <property type="evidence" value="ECO:0007669"/>
    <property type="project" value="UniProtKB-KW"/>
</dbReference>
<evidence type="ECO:0000256" key="7">
    <source>
        <dbReference type="ARBA" id="ARBA00047899"/>
    </source>
</evidence>
<reference evidence="10 11" key="1">
    <citation type="submission" date="2019-03" db="EMBL/GenBank/DDBJ databases">
        <title>Single cell metagenomics reveals metabolic interactions within the superorganism composed of flagellate Streblomastix strix and complex community of Bacteroidetes bacteria on its surface.</title>
        <authorList>
            <person name="Treitli S.C."/>
            <person name="Kolisko M."/>
            <person name="Husnik F."/>
            <person name="Keeling P."/>
            <person name="Hampl V."/>
        </authorList>
    </citation>
    <scope>NUCLEOTIDE SEQUENCE [LARGE SCALE GENOMIC DNA]</scope>
    <source>
        <strain evidence="10">ST1C</strain>
    </source>
</reference>
<dbReference type="OrthoDB" id="10252354at2759"/>
<evidence type="ECO:0000259" key="9">
    <source>
        <dbReference type="PROSITE" id="PS50011"/>
    </source>
</evidence>
<dbReference type="SUPFAM" id="SSF56112">
    <property type="entry name" value="Protein kinase-like (PK-like)"/>
    <property type="match status" value="1"/>
</dbReference>
<comment type="caution">
    <text evidence="10">The sequence shown here is derived from an EMBL/GenBank/DDBJ whole genome shotgun (WGS) entry which is preliminary data.</text>
</comment>
<dbReference type="PROSITE" id="PS00108">
    <property type="entry name" value="PROTEIN_KINASE_ST"/>
    <property type="match status" value="1"/>
</dbReference>
<gene>
    <name evidence="10" type="ORF">EZS28_018808</name>
</gene>
<dbReference type="InterPro" id="IPR008271">
    <property type="entry name" value="Ser/Thr_kinase_AS"/>
</dbReference>
<dbReference type="PANTHER" id="PTHR44899:SF3">
    <property type="entry name" value="SERINE_THREONINE-PROTEIN KINASE NEK1"/>
    <property type="match status" value="1"/>
</dbReference>
<evidence type="ECO:0000256" key="2">
    <source>
        <dbReference type="ARBA" id="ARBA00022527"/>
    </source>
</evidence>
<keyword evidence="6" id="KW-0067">ATP-binding</keyword>
<dbReference type="EC" id="2.7.11.1" evidence="1"/>
<keyword evidence="4" id="KW-0547">Nucleotide-binding</keyword>
<dbReference type="InterPro" id="IPR000719">
    <property type="entry name" value="Prot_kinase_dom"/>
</dbReference>